<dbReference type="EMBL" id="JBHTBS010000011">
    <property type="protein sequence ID" value="MFC7338915.1"/>
    <property type="molecule type" value="Genomic_DNA"/>
</dbReference>
<evidence type="ECO:0000313" key="2">
    <source>
        <dbReference type="Proteomes" id="UP001596472"/>
    </source>
</evidence>
<keyword evidence="2" id="KW-1185">Reference proteome</keyword>
<dbReference type="Proteomes" id="UP001596472">
    <property type="component" value="Unassembled WGS sequence"/>
</dbReference>
<gene>
    <name evidence="1" type="ORF">ACFQY0_17090</name>
</gene>
<protein>
    <submittedName>
        <fullName evidence="1">Uncharacterized protein</fullName>
    </submittedName>
</protein>
<evidence type="ECO:0000313" key="1">
    <source>
        <dbReference type="EMBL" id="MFC7338915.1"/>
    </source>
</evidence>
<comment type="caution">
    <text evidence="1">The sequence shown here is derived from an EMBL/GenBank/DDBJ whole genome shotgun (WGS) entry which is preliminary data.</text>
</comment>
<name>A0ABW2LBH0_9BACT</name>
<proteinExistence type="predicted"/>
<organism evidence="1 2">
    <name type="scientific">Haloferula chungangensis</name>
    <dbReference type="NCBI Taxonomy" id="1048331"/>
    <lineage>
        <taxon>Bacteria</taxon>
        <taxon>Pseudomonadati</taxon>
        <taxon>Verrucomicrobiota</taxon>
        <taxon>Verrucomicrobiia</taxon>
        <taxon>Verrucomicrobiales</taxon>
        <taxon>Verrucomicrobiaceae</taxon>
        <taxon>Haloferula</taxon>
    </lineage>
</organism>
<sequence>MIPFRKRSSQVGSPQERRSITTRDGAFIGQVFEESYQVVLSYLPADFARSNRIIRSASSGCWAFPICYDYSGEIFFSQKVLAGSSINLLTLDEMKRELKKFGGVKCSGLIGLSLTLAMQAAGEVAEIEFGSADLSMTQADSTTGKMAMGMHFVKASLQPGAEYIVPLGEFRVGYHQLMIGGQGHSANSSALCEFSVGYNSYAGYNNGHNIRFHLIRRFNWQSKFSVYFKQVNPGVTNLYLHFTNDSPGVNFVHVNIMSPNPGSWKFVEDNSELELDDLTLAEPTIEMNRGQSPLDEDWGGGVVEATTEIDGRIILRKPQGDISMGIYGE</sequence>
<accession>A0ABW2LBH0</accession>
<reference evidence="2" key="1">
    <citation type="journal article" date="2019" name="Int. J. Syst. Evol. Microbiol.">
        <title>The Global Catalogue of Microorganisms (GCM) 10K type strain sequencing project: providing services to taxonomists for standard genome sequencing and annotation.</title>
        <authorList>
            <consortium name="The Broad Institute Genomics Platform"/>
            <consortium name="The Broad Institute Genome Sequencing Center for Infectious Disease"/>
            <person name="Wu L."/>
            <person name="Ma J."/>
        </authorList>
    </citation>
    <scope>NUCLEOTIDE SEQUENCE [LARGE SCALE GENOMIC DNA]</scope>
    <source>
        <strain evidence="2">CGMCC 4.1467</strain>
    </source>
</reference>